<keyword evidence="2" id="KW-1185">Reference proteome</keyword>
<sequence length="59" mass="7015">MDDQDLHYPVVRYWRLTTIDIQRSRSARLELTANFIFFRVNPPMFVFDIEVVGHCQVTG</sequence>
<feature type="non-terminal residue" evidence="1">
    <location>
        <position position="59"/>
    </location>
</feature>
<name>A0A392NKR4_9FABA</name>
<comment type="caution">
    <text evidence="1">The sequence shown here is derived from an EMBL/GenBank/DDBJ whole genome shotgun (WGS) entry which is preliminary data.</text>
</comment>
<dbReference type="Proteomes" id="UP000265520">
    <property type="component" value="Unassembled WGS sequence"/>
</dbReference>
<evidence type="ECO:0000313" key="2">
    <source>
        <dbReference type="Proteomes" id="UP000265520"/>
    </source>
</evidence>
<accession>A0A392NKR4</accession>
<dbReference type="AlphaFoldDB" id="A0A392NKR4"/>
<protein>
    <submittedName>
        <fullName evidence="1">Uncharacterized protein</fullName>
    </submittedName>
</protein>
<gene>
    <name evidence="1" type="ORF">A2U01_0021497</name>
</gene>
<proteinExistence type="predicted"/>
<organism evidence="1 2">
    <name type="scientific">Trifolium medium</name>
    <dbReference type="NCBI Taxonomy" id="97028"/>
    <lineage>
        <taxon>Eukaryota</taxon>
        <taxon>Viridiplantae</taxon>
        <taxon>Streptophyta</taxon>
        <taxon>Embryophyta</taxon>
        <taxon>Tracheophyta</taxon>
        <taxon>Spermatophyta</taxon>
        <taxon>Magnoliopsida</taxon>
        <taxon>eudicotyledons</taxon>
        <taxon>Gunneridae</taxon>
        <taxon>Pentapetalae</taxon>
        <taxon>rosids</taxon>
        <taxon>fabids</taxon>
        <taxon>Fabales</taxon>
        <taxon>Fabaceae</taxon>
        <taxon>Papilionoideae</taxon>
        <taxon>50 kb inversion clade</taxon>
        <taxon>NPAAA clade</taxon>
        <taxon>Hologalegina</taxon>
        <taxon>IRL clade</taxon>
        <taxon>Trifolieae</taxon>
        <taxon>Trifolium</taxon>
    </lineage>
</organism>
<evidence type="ECO:0000313" key="1">
    <source>
        <dbReference type="EMBL" id="MCI00478.1"/>
    </source>
</evidence>
<dbReference type="EMBL" id="LXQA010043335">
    <property type="protein sequence ID" value="MCI00478.1"/>
    <property type="molecule type" value="Genomic_DNA"/>
</dbReference>
<reference evidence="1 2" key="1">
    <citation type="journal article" date="2018" name="Front. Plant Sci.">
        <title>Red Clover (Trifolium pratense) and Zigzag Clover (T. medium) - A Picture of Genomic Similarities and Differences.</title>
        <authorList>
            <person name="Dluhosova J."/>
            <person name="Istvanek J."/>
            <person name="Nedelnik J."/>
            <person name="Repkova J."/>
        </authorList>
    </citation>
    <scope>NUCLEOTIDE SEQUENCE [LARGE SCALE GENOMIC DNA]</scope>
    <source>
        <strain evidence="2">cv. 10/8</strain>
        <tissue evidence="1">Leaf</tissue>
    </source>
</reference>